<keyword evidence="8" id="KW-0175">Coiled coil</keyword>
<dbReference type="InterPro" id="IPR004364">
    <property type="entry name" value="Aa-tRNA-synt_II"/>
</dbReference>
<dbReference type="PRINTS" id="PR01042">
    <property type="entry name" value="TRNASYNTHASP"/>
</dbReference>
<evidence type="ECO:0000256" key="7">
    <source>
        <dbReference type="HAMAP-Rule" id="MF_00534"/>
    </source>
</evidence>
<keyword evidence="4 7" id="KW-0067">ATP-binding</keyword>
<comment type="similarity">
    <text evidence="1 7">Belongs to the class-II aminoacyl-tRNA synthetase family.</text>
</comment>
<dbReference type="CDD" id="cd04318">
    <property type="entry name" value="EcAsnRS_like_N"/>
    <property type="match status" value="1"/>
</dbReference>
<evidence type="ECO:0000256" key="3">
    <source>
        <dbReference type="ARBA" id="ARBA00022741"/>
    </source>
</evidence>
<evidence type="ECO:0000256" key="2">
    <source>
        <dbReference type="ARBA" id="ARBA00022598"/>
    </source>
</evidence>
<comment type="subcellular location">
    <subcellularLocation>
        <location evidence="7">Cytoplasm</location>
    </subcellularLocation>
</comment>
<name>A0A7X3D3F2_9FLAO</name>
<evidence type="ECO:0000256" key="6">
    <source>
        <dbReference type="ARBA" id="ARBA00023146"/>
    </source>
</evidence>
<gene>
    <name evidence="7" type="primary">asnS</name>
    <name evidence="10" type="ORF">D9O36_19875</name>
</gene>
<dbReference type="NCBIfam" id="TIGR00457">
    <property type="entry name" value="asnS"/>
    <property type="match status" value="1"/>
</dbReference>
<evidence type="ECO:0000256" key="5">
    <source>
        <dbReference type="ARBA" id="ARBA00022917"/>
    </source>
</evidence>
<evidence type="ECO:0000313" key="11">
    <source>
        <dbReference type="Proteomes" id="UP000540519"/>
    </source>
</evidence>
<protein>
    <recommendedName>
        <fullName evidence="7">Asparagine--tRNA ligase</fullName>
        <ecNumber evidence="7">6.1.1.22</ecNumber>
    </recommendedName>
    <alternativeName>
        <fullName evidence="7">Asparaginyl-tRNA synthetase</fullName>
        <shortName evidence="7">AsnRS</shortName>
    </alternativeName>
</protein>
<reference evidence="10 11" key="1">
    <citation type="journal article" date="2019" name="Mar. Drugs">
        <title>Comparative Genomics and CAZyme Genome Repertoires of Marine Zobellia amurskyensis KMM 3526(T) and Zobellia laminariae KMM 3676(T).</title>
        <authorList>
            <person name="Chernysheva N."/>
            <person name="Bystritskaya E."/>
            <person name="Stenkova A."/>
            <person name="Golovkin I."/>
            <person name="Nedashkovskaya O."/>
            <person name="Isaeva M."/>
        </authorList>
    </citation>
    <scope>NUCLEOTIDE SEQUENCE [LARGE SCALE GENOMIC DNA]</scope>
    <source>
        <strain evidence="10 11">KMM 3526</strain>
    </source>
</reference>
<keyword evidence="5 7" id="KW-0648">Protein biosynthesis</keyword>
<sequence>MNSYSVKELLSENLLLQEVTINGWVKTFRSNRFIALNDGSTINNIQCVVDFESFDEDVLKQVNTGAAIKITGTLVESQGKGQKVEIQVSNLTIHGGADPETYPIQPKKHSLEFLREKAHLRIRTNTFAAIMRVRSALSFGIHQYFQQNGFNYFHAPIITGSDAEGAGEMFKVSTLDSKKPPLTEDGDINYKEDFFGKETNLTVSGQLEAETYAMALGKVYTFGPTFRAENSNTSRHLAEFWMIEPEMAFFDLNDNMDLAEDFIKNVIKYVLENCKDDLEFLEKRLLDEEKTKPQAERSEMPLIEKLKFVSENSFKRVTYTEAIDILRNSKPNKKKKFQYPINEWGADLQSEHERFLVEKHFKCPVILFDYPAKIKAFYMRLNEDGKTVRAMDILFPGIGEIVGGSQREERLDVLKEKMAALGIDEEELWWYLDLRKFGSAVHSGFGLGFERLVLFATGMGNIRDVIPFPRTPQNAEF</sequence>
<dbReference type="EMBL" id="RCNR01000067">
    <property type="protein sequence ID" value="MUH38116.1"/>
    <property type="molecule type" value="Genomic_DNA"/>
</dbReference>
<evidence type="ECO:0000256" key="1">
    <source>
        <dbReference type="ARBA" id="ARBA00008226"/>
    </source>
</evidence>
<accession>A0A7X3D3F2</accession>
<dbReference type="Proteomes" id="UP000540519">
    <property type="component" value="Unassembled WGS sequence"/>
</dbReference>
<dbReference type="AlphaFoldDB" id="A0A7X3D3F2"/>
<dbReference type="InterPro" id="IPR006195">
    <property type="entry name" value="aa-tRNA-synth_II"/>
</dbReference>
<dbReference type="CDD" id="cd00776">
    <property type="entry name" value="AsxRS_core"/>
    <property type="match status" value="1"/>
</dbReference>
<dbReference type="Gene3D" id="2.40.50.140">
    <property type="entry name" value="Nucleic acid-binding proteins"/>
    <property type="match status" value="1"/>
</dbReference>
<organism evidence="10 11">
    <name type="scientific">Zobellia amurskyensis</name>
    <dbReference type="NCBI Taxonomy" id="248905"/>
    <lineage>
        <taxon>Bacteria</taxon>
        <taxon>Pseudomonadati</taxon>
        <taxon>Bacteroidota</taxon>
        <taxon>Flavobacteriia</taxon>
        <taxon>Flavobacteriales</taxon>
        <taxon>Flavobacteriaceae</taxon>
        <taxon>Zobellia</taxon>
    </lineage>
</organism>
<dbReference type="PROSITE" id="PS50862">
    <property type="entry name" value="AA_TRNA_LIGASE_II"/>
    <property type="match status" value="1"/>
</dbReference>
<dbReference type="FunFam" id="3.30.930.10:FF:000016">
    <property type="entry name" value="Asparagine--tRNA ligase"/>
    <property type="match status" value="1"/>
</dbReference>
<dbReference type="Gene3D" id="3.30.930.10">
    <property type="entry name" value="Bira Bifunctional Protein, Domain 2"/>
    <property type="match status" value="1"/>
</dbReference>
<dbReference type="GO" id="GO:0005524">
    <property type="term" value="F:ATP binding"/>
    <property type="evidence" value="ECO:0007669"/>
    <property type="project" value="UniProtKB-UniRule"/>
</dbReference>
<comment type="catalytic activity">
    <reaction evidence="7">
        <text>tRNA(Asn) + L-asparagine + ATP = L-asparaginyl-tRNA(Asn) + AMP + diphosphate + H(+)</text>
        <dbReference type="Rhea" id="RHEA:11180"/>
        <dbReference type="Rhea" id="RHEA-COMP:9659"/>
        <dbReference type="Rhea" id="RHEA-COMP:9674"/>
        <dbReference type="ChEBI" id="CHEBI:15378"/>
        <dbReference type="ChEBI" id="CHEBI:30616"/>
        <dbReference type="ChEBI" id="CHEBI:33019"/>
        <dbReference type="ChEBI" id="CHEBI:58048"/>
        <dbReference type="ChEBI" id="CHEBI:78442"/>
        <dbReference type="ChEBI" id="CHEBI:78515"/>
        <dbReference type="ChEBI" id="CHEBI:456215"/>
        <dbReference type="EC" id="6.1.1.22"/>
    </reaction>
</comment>
<evidence type="ECO:0000256" key="4">
    <source>
        <dbReference type="ARBA" id="ARBA00022840"/>
    </source>
</evidence>
<dbReference type="RefSeq" id="WP_155601217.1">
    <property type="nucleotide sequence ID" value="NZ_RCNR01000067.1"/>
</dbReference>
<evidence type="ECO:0000256" key="8">
    <source>
        <dbReference type="SAM" id="Coils"/>
    </source>
</evidence>
<dbReference type="SUPFAM" id="SSF55681">
    <property type="entry name" value="Class II aaRS and biotin synthetases"/>
    <property type="match status" value="1"/>
</dbReference>
<comment type="subunit">
    <text evidence="7">Homodimer.</text>
</comment>
<dbReference type="NCBIfam" id="NF003037">
    <property type="entry name" value="PRK03932.1"/>
    <property type="match status" value="1"/>
</dbReference>
<dbReference type="InterPro" id="IPR004365">
    <property type="entry name" value="NA-bd_OB_tRNA"/>
</dbReference>
<dbReference type="SUPFAM" id="SSF50249">
    <property type="entry name" value="Nucleic acid-binding proteins"/>
    <property type="match status" value="1"/>
</dbReference>
<keyword evidence="6 7" id="KW-0030">Aminoacyl-tRNA synthetase</keyword>
<proteinExistence type="inferred from homology"/>
<dbReference type="Pfam" id="PF00152">
    <property type="entry name" value="tRNA-synt_2"/>
    <property type="match status" value="1"/>
</dbReference>
<evidence type="ECO:0000313" key="10">
    <source>
        <dbReference type="EMBL" id="MUH38116.1"/>
    </source>
</evidence>
<dbReference type="GO" id="GO:0006421">
    <property type="term" value="P:asparaginyl-tRNA aminoacylation"/>
    <property type="evidence" value="ECO:0007669"/>
    <property type="project" value="UniProtKB-UniRule"/>
</dbReference>
<dbReference type="InterPro" id="IPR004522">
    <property type="entry name" value="Asn-tRNA-ligase"/>
</dbReference>
<dbReference type="EC" id="6.1.1.22" evidence="7"/>
<dbReference type="GO" id="GO:0005737">
    <property type="term" value="C:cytoplasm"/>
    <property type="evidence" value="ECO:0007669"/>
    <property type="project" value="UniProtKB-SubCell"/>
</dbReference>
<keyword evidence="3 7" id="KW-0547">Nucleotide-binding</keyword>
<dbReference type="InterPro" id="IPR012340">
    <property type="entry name" value="NA-bd_OB-fold"/>
</dbReference>
<dbReference type="GO" id="GO:0004816">
    <property type="term" value="F:asparagine-tRNA ligase activity"/>
    <property type="evidence" value="ECO:0007669"/>
    <property type="project" value="UniProtKB-UniRule"/>
</dbReference>
<dbReference type="OrthoDB" id="9762036at2"/>
<dbReference type="PANTHER" id="PTHR22594">
    <property type="entry name" value="ASPARTYL/LYSYL-TRNA SYNTHETASE"/>
    <property type="match status" value="1"/>
</dbReference>
<dbReference type="HAMAP" id="MF_00534">
    <property type="entry name" value="Asn_tRNA_synth"/>
    <property type="match status" value="1"/>
</dbReference>
<keyword evidence="2 7" id="KW-0436">Ligase</keyword>
<keyword evidence="7" id="KW-0963">Cytoplasm</keyword>
<dbReference type="GO" id="GO:0003676">
    <property type="term" value="F:nucleic acid binding"/>
    <property type="evidence" value="ECO:0007669"/>
    <property type="project" value="InterPro"/>
</dbReference>
<dbReference type="InterPro" id="IPR045864">
    <property type="entry name" value="aa-tRNA-synth_II/BPL/LPL"/>
</dbReference>
<feature type="coiled-coil region" evidence="8">
    <location>
        <begin position="271"/>
        <end position="298"/>
    </location>
</feature>
<dbReference type="Pfam" id="PF01336">
    <property type="entry name" value="tRNA_anti-codon"/>
    <property type="match status" value="1"/>
</dbReference>
<comment type="caution">
    <text evidence="10">The sequence shown here is derived from an EMBL/GenBank/DDBJ whole genome shotgun (WGS) entry which is preliminary data.</text>
</comment>
<keyword evidence="11" id="KW-1185">Reference proteome</keyword>
<dbReference type="PANTHER" id="PTHR22594:SF34">
    <property type="entry name" value="ASPARAGINE--TRNA LIGASE, MITOCHONDRIAL-RELATED"/>
    <property type="match status" value="1"/>
</dbReference>
<dbReference type="InterPro" id="IPR002312">
    <property type="entry name" value="Asp/Asn-tRNA-synth_IIb"/>
</dbReference>
<feature type="domain" description="Aminoacyl-transfer RNA synthetases class-II family profile" evidence="9">
    <location>
        <begin position="131"/>
        <end position="467"/>
    </location>
</feature>
<evidence type="ECO:0000259" key="9">
    <source>
        <dbReference type="PROSITE" id="PS50862"/>
    </source>
</evidence>